<dbReference type="EMBL" id="JAAVVJ010000010">
    <property type="protein sequence ID" value="KAF7214091.1"/>
    <property type="molecule type" value="Genomic_DNA"/>
</dbReference>
<dbReference type="PANTHER" id="PTHR35544">
    <property type="entry name" value="RIBOSOMAL BIOGENESIS FACTOR"/>
    <property type="match status" value="1"/>
</dbReference>
<dbReference type="GO" id="GO:0042254">
    <property type="term" value="P:ribosome biogenesis"/>
    <property type="evidence" value="ECO:0007669"/>
    <property type="project" value="InterPro"/>
</dbReference>
<protein>
    <submittedName>
        <fullName evidence="2">Uncharacterized protein</fullName>
    </submittedName>
</protein>
<gene>
    <name evidence="2" type="ORF">G4P62_008360</name>
</gene>
<dbReference type="Pfam" id="PF15679">
    <property type="entry name" value="DUF4665"/>
    <property type="match status" value="1"/>
</dbReference>
<comment type="caution">
    <text evidence="2">The sequence shown here is derived from an EMBL/GenBank/DDBJ whole genome shotgun (WGS) entry which is preliminary data.</text>
</comment>
<accession>A0A9D3BMK5</accession>
<reference evidence="2" key="1">
    <citation type="submission" date="2020-03" db="EMBL/GenBank/DDBJ databases">
        <title>Intra-Species Differences in Population Size shape Life History and Genome Evolution.</title>
        <authorList>
            <person name="Willemsen D."/>
            <person name="Cui R."/>
            <person name="Valenzano D.R."/>
        </authorList>
    </citation>
    <scope>NUCLEOTIDE SEQUENCE</scope>
    <source>
        <strain evidence="2">GRZ</strain>
        <tissue evidence="2">Whole</tissue>
    </source>
</reference>
<sequence>MAKNKQKGKKQKNVFQVANKHLKIKNKTKPVTTTLRNINAVKSEKVEHLNKMFSKVQRDVKSVSKSVAPETKKQTQVVKEPPKEPVNVDAAAQMFSQL</sequence>
<dbReference type="KEGG" id="nfu:107383031"/>
<evidence type="ECO:0000313" key="2">
    <source>
        <dbReference type="EMBL" id="KAF7214091.1"/>
    </source>
</evidence>
<dbReference type="AlphaFoldDB" id="A0A9D3BMK5"/>
<name>A0A9D3BMK5_NOTFU</name>
<dbReference type="InterPro" id="IPR031389">
    <property type="entry name" value="RBIS"/>
</dbReference>
<proteinExistence type="predicted"/>
<dbReference type="GO" id="GO:0005730">
    <property type="term" value="C:nucleolus"/>
    <property type="evidence" value="ECO:0007669"/>
    <property type="project" value="TreeGrafter"/>
</dbReference>
<dbReference type="Proteomes" id="UP000822369">
    <property type="component" value="Chromosome 10"/>
</dbReference>
<evidence type="ECO:0000256" key="1">
    <source>
        <dbReference type="SAM" id="MobiDB-lite"/>
    </source>
</evidence>
<dbReference type="PANTHER" id="PTHR35544:SF4">
    <property type="entry name" value="RIBOSOMAL BIOGENESIS FACTOR"/>
    <property type="match status" value="1"/>
</dbReference>
<dbReference type="OMA" id="FQVANRH"/>
<feature type="region of interest" description="Disordered" evidence="1">
    <location>
        <begin position="64"/>
        <end position="87"/>
    </location>
</feature>
<organism evidence="2 3">
    <name type="scientific">Nothobranchius furzeri</name>
    <name type="common">Turquoise killifish</name>
    <dbReference type="NCBI Taxonomy" id="105023"/>
    <lineage>
        <taxon>Eukaryota</taxon>
        <taxon>Metazoa</taxon>
        <taxon>Chordata</taxon>
        <taxon>Craniata</taxon>
        <taxon>Vertebrata</taxon>
        <taxon>Euteleostomi</taxon>
        <taxon>Actinopterygii</taxon>
        <taxon>Neopterygii</taxon>
        <taxon>Teleostei</taxon>
        <taxon>Neoteleostei</taxon>
        <taxon>Acanthomorphata</taxon>
        <taxon>Ovalentaria</taxon>
        <taxon>Atherinomorphae</taxon>
        <taxon>Cyprinodontiformes</taxon>
        <taxon>Nothobranchiidae</taxon>
        <taxon>Nothobranchius</taxon>
    </lineage>
</organism>
<evidence type="ECO:0000313" key="3">
    <source>
        <dbReference type="Proteomes" id="UP000822369"/>
    </source>
</evidence>